<feature type="compositionally biased region" description="Polar residues" evidence="14">
    <location>
        <begin position="850"/>
        <end position="859"/>
    </location>
</feature>
<dbReference type="PROSITE" id="PS50157">
    <property type="entry name" value="ZINC_FINGER_C2H2_2"/>
    <property type="match status" value="7"/>
</dbReference>
<dbReference type="SUPFAM" id="SSF56059">
    <property type="entry name" value="Glutathione synthetase ATP-binding domain-like"/>
    <property type="match status" value="1"/>
</dbReference>
<feature type="region of interest" description="Disordered" evidence="14">
    <location>
        <begin position="223"/>
        <end position="576"/>
    </location>
</feature>
<dbReference type="UniPathway" id="UPA00142">
    <property type="reaction ID" value="UER00210"/>
</dbReference>
<gene>
    <name evidence="15" type="ORF">CTOB1V02_LOCUS6111</name>
</gene>
<dbReference type="Gene3D" id="3.30.160.60">
    <property type="entry name" value="Classic Zinc Finger"/>
    <property type="match status" value="5"/>
</dbReference>
<keyword evidence="9" id="KW-0547">Nucleotide-binding</keyword>
<comment type="similarity">
    <text evidence="3">Belongs to the eukaryotic GSH synthase family.</text>
</comment>
<dbReference type="GO" id="GO:0005524">
    <property type="term" value="F:ATP binding"/>
    <property type="evidence" value="ECO:0007669"/>
    <property type="project" value="UniProtKB-KW"/>
</dbReference>
<feature type="region of interest" description="Disordered" evidence="14">
    <location>
        <begin position="184"/>
        <end position="208"/>
    </location>
</feature>
<dbReference type="PANTHER" id="PTHR11130">
    <property type="entry name" value="GLUTATHIONE SYNTHETASE"/>
    <property type="match status" value="1"/>
</dbReference>
<evidence type="ECO:0000256" key="12">
    <source>
        <dbReference type="ARBA" id="ARBA00030403"/>
    </source>
</evidence>
<dbReference type="PANTHER" id="PTHR11130:SF0">
    <property type="entry name" value="GLUTATHIONE SYNTHETASE"/>
    <property type="match status" value="1"/>
</dbReference>
<dbReference type="InterPro" id="IPR014042">
    <property type="entry name" value="Glutathione_synthase_a-hlx"/>
</dbReference>
<keyword evidence="10" id="KW-0067">ATP-binding</keyword>
<accession>A0A7R8ZQV2</accession>
<feature type="region of interest" description="Disordered" evidence="14">
    <location>
        <begin position="946"/>
        <end position="983"/>
    </location>
</feature>
<evidence type="ECO:0000256" key="1">
    <source>
        <dbReference type="ARBA" id="ARBA00001946"/>
    </source>
</evidence>
<dbReference type="GO" id="GO:0043295">
    <property type="term" value="F:glutathione binding"/>
    <property type="evidence" value="ECO:0007669"/>
    <property type="project" value="TreeGrafter"/>
</dbReference>
<dbReference type="InterPro" id="IPR005615">
    <property type="entry name" value="Glutathione_synthase"/>
</dbReference>
<dbReference type="GO" id="GO:0046872">
    <property type="term" value="F:metal ion binding"/>
    <property type="evidence" value="ECO:0007669"/>
    <property type="project" value="UniProtKB-KW"/>
</dbReference>
<dbReference type="Gene3D" id="1.10.1080.10">
    <property type="entry name" value="Glutathione Synthetase, Chain A, domain 3"/>
    <property type="match status" value="1"/>
</dbReference>
<feature type="region of interest" description="Disordered" evidence="14">
    <location>
        <begin position="832"/>
        <end position="871"/>
    </location>
</feature>
<feature type="compositionally biased region" description="Basic and acidic residues" evidence="14">
    <location>
        <begin position="951"/>
        <end position="961"/>
    </location>
</feature>
<feature type="compositionally biased region" description="Basic residues" evidence="14">
    <location>
        <begin position="756"/>
        <end position="773"/>
    </location>
</feature>
<dbReference type="EMBL" id="OB661440">
    <property type="protein sequence ID" value="CAD7228223.1"/>
    <property type="molecule type" value="Genomic_DNA"/>
</dbReference>
<feature type="region of interest" description="Disordered" evidence="14">
    <location>
        <begin position="62"/>
        <end position="92"/>
    </location>
</feature>
<name>A0A7R8ZQV2_9CRUS</name>
<feature type="compositionally biased region" description="Basic and acidic residues" evidence="14">
    <location>
        <begin position="223"/>
        <end position="463"/>
    </location>
</feature>
<keyword evidence="8" id="KW-0479">Metal-binding</keyword>
<evidence type="ECO:0000256" key="8">
    <source>
        <dbReference type="ARBA" id="ARBA00022723"/>
    </source>
</evidence>
<comment type="pathway">
    <text evidence="2">Sulfur metabolism; glutathione biosynthesis; glutathione from L-cysteine and L-glutamate: step 2/2.</text>
</comment>
<dbReference type="EC" id="6.3.2.3" evidence="4"/>
<evidence type="ECO:0000256" key="4">
    <source>
        <dbReference type="ARBA" id="ARBA00012214"/>
    </source>
</evidence>
<dbReference type="InterPro" id="IPR036236">
    <property type="entry name" value="Znf_C2H2_sf"/>
</dbReference>
<dbReference type="Gene3D" id="3.30.1490.80">
    <property type="match status" value="1"/>
</dbReference>
<comment type="catalytic activity">
    <reaction evidence="13">
        <text>gamma-L-glutamyl-L-cysteine + glycine + ATP = glutathione + ADP + phosphate + H(+)</text>
        <dbReference type="Rhea" id="RHEA:13557"/>
        <dbReference type="ChEBI" id="CHEBI:15378"/>
        <dbReference type="ChEBI" id="CHEBI:30616"/>
        <dbReference type="ChEBI" id="CHEBI:43474"/>
        <dbReference type="ChEBI" id="CHEBI:57305"/>
        <dbReference type="ChEBI" id="CHEBI:57925"/>
        <dbReference type="ChEBI" id="CHEBI:58173"/>
        <dbReference type="ChEBI" id="CHEBI:456216"/>
        <dbReference type="EC" id="6.3.2.3"/>
    </reaction>
    <physiologicalReaction direction="left-to-right" evidence="13">
        <dbReference type="Rhea" id="RHEA:13558"/>
    </physiologicalReaction>
</comment>
<feature type="compositionally biased region" description="Basic and acidic residues" evidence="14">
    <location>
        <begin position="184"/>
        <end position="207"/>
    </location>
</feature>
<protein>
    <recommendedName>
        <fullName evidence="5">Glutathione synthetase</fullName>
        <ecNumber evidence="4">6.3.2.3</ecNumber>
    </recommendedName>
    <alternativeName>
        <fullName evidence="12">Glutathione synthase</fullName>
    </alternativeName>
</protein>
<evidence type="ECO:0000256" key="2">
    <source>
        <dbReference type="ARBA" id="ARBA00004965"/>
    </source>
</evidence>
<dbReference type="SMART" id="SM00355">
    <property type="entry name" value="ZnF_C2H2"/>
    <property type="match status" value="8"/>
</dbReference>
<dbReference type="Gene3D" id="3.30.1490.50">
    <property type="match status" value="1"/>
</dbReference>
<evidence type="ECO:0000256" key="3">
    <source>
        <dbReference type="ARBA" id="ARBA00010385"/>
    </source>
</evidence>
<sequence length="1552" mass="179680">MKPFGSSYCSKAFQLKARVRRHIKKWHDFPRPSGNLVCSYCGVLFTREVSLMIHKLSHANERQEQQSVGAHCKKSSSNNQNLKRHGEEEDHSEMPLDESLFCFLCADIFATEEQLLQHEETHFSAEEEENAEEGQSVETKTCLPPNRKPQNGKPEIETNTKFEENLLQIRKLVEEEKCKLGEEKKRKLMEENKRKLEEEKKRKLEEKKKRKLREVKKRKIIEENKRTLEQEKKRKLGEEKKRKLGEENKRKLGEEKKRKLDEEEKRKLGEEEKHKLEEEKQRKLGEEKKRKLEEEEKLRLGEEEKPNLGDEEKRKFADEEKRELEEEEKRELEEEEKRELEEEEKRELEEENKRKLEEETKCKLGEEENRKFWEEENHKLGEEDNHKLGEEENRKLEEEENRKLGEEVNHKLGEEENRELKEEKKRKLGEEENRKWGEEVNRKLGEEENRKLGEEENRKLGEEEKSELEEEEKRELEEEEKRELEEEEKRELEEEEKRELEEEEKRELEEEKRELEEENKRKLEEETKCKLGEEENGKLGEEENGKLGEEENGKLGEEKKRKFEEGKSHELEKQEKTRIKEKKLKLREEKNCMLGEEKKLKLGEEKKPKLGRERKRYRCKVCGMLFKRMTVLEVHEKGHESGIPDTGDDLQCKLCGFRFASKHNLKNHHVVHTGEKPFACKFCSKRFSFFSNCYMHMRDKCSLGILSRKREQYVHRNLSTDMKSKGGSGHQNVRGRGGNKKSKNLVQPTPGEVKRKSGQKKTLVVRKGKTKSPHKCPKCHLTFASYKDLQTHKVLHKNQITRNRGRKEKLLNLERKTCSSNENDVKITAKEEQKKMMKQKTSAPADSDVRNNGTSTAQGSVERLPEVAQEPERNGQKLFKCKFCHKLYRSKYTRTVHERVHTGEKPYACSICPATLRNRNMYTTHLARHSSAVSEQVTKKNCSLSRKAAKVSKEKLKKPDNGETLSLSRMDSVTGGESSNAMKNEDTQASCIPETAMIGENPVENLTTDSNLVSKGDTKGNNVKQLERSASAASTCNRRTGLRSTKKTLANDKAAVRTSGTVTGSQEKGKRRLKDGINLAPVTMFPTPFPKEEFDKAIDVQEHLNRVIHQISYEREFLEQSLAFVSKTDDFTKKLVEINRIVAEERKEFQPTLLIIRSDYMCDAKLRKILQVEINTIASSFGGLSAPLAHVHQTALKMLKHGRSELEVDPTKVPRNDVLKCLEELASPPSSRYQVMAEGFLSAWRTYDEPGAVILFIVEEFTKNIMDQRFVEHVIQEQRPSTFIKVSRRTLFEVATTGVLREGNRLFIPKMPSAGGGKHDTGIHISATEEVAVVYFRCGYCPKDYKSEKEWEGRLMIERSRAIKCPSIQERLADHSVLSRYIPDYKIRQAVLDVFAGQYHLNRDPEGDASIAKALANPSDFVLKPQREGGGNNFFGEDLRQKLELVKDTDEREQFVLMDRIFPNVYKNYLLRSGHAPLLADTVSELGVFGVAFSGNAPDAISLNLAGGHILRTKQSGVDETGVAAGFGTLDSPYLVDAAEIFQKHEKRGTSS</sequence>
<dbReference type="OrthoDB" id="2020073at2759"/>
<comment type="cofactor">
    <cofactor evidence="1">
        <name>Mg(2+)</name>
        <dbReference type="ChEBI" id="CHEBI:18420"/>
    </cofactor>
</comment>
<evidence type="ECO:0000256" key="13">
    <source>
        <dbReference type="ARBA" id="ARBA00048871"/>
    </source>
</evidence>
<dbReference type="FunFam" id="3.30.1490.50:FF:000002">
    <property type="entry name" value="Glutathione synthetase"/>
    <property type="match status" value="1"/>
</dbReference>
<feature type="region of interest" description="Disordered" evidence="14">
    <location>
        <begin position="119"/>
        <end position="160"/>
    </location>
</feature>
<dbReference type="InterPro" id="IPR013087">
    <property type="entry name" value="Znf_C2H2_type"/>
</dbReference>
<evidence type="ECO:0000256" key="5">
    <source>
        <dbReference type="ARBA" id="ARBA00020821"/>
    </source>
</evidence>
<proteinExistence type="inferred from homology"/>
<dbReference type="SUPFAM" id="SSF52440">
    <property type="entry name" value="PreATP-grasp domain"/>
    <property type="match status" value="1"/>
</dbReference>
<dbReference type="Pfam" id="PF03917">
    <property type="entry name" value="GSH_synth_ATP"/>
    <property type="match status" value="1"/>
</dbReference>
<feature type="compositionally biased region" description="Basic and acidic residues" evidence="14">
    <location>
        <begin position="471"/>
        <end position="576"/>
    </location>
</feature>
<dbReference type="GO" id="GO:0005829">
    <property type="term" value="C:cytosol"/>
    <property type="evidence" value="ECO:0007669"/>
    <property type="project" value="TreeGrafter"/>
</dbReference>
<dbReference type="NCBIfam" id="TIGR01986">
    <property type="entry name" value="glut_syn_euk"/>
    <property type="match status" value="1"/>
</dbReference>
<keyword evidence="6" id="KW-0436">Ligase</keyword>
<dbReference type="InterPro" id="IPR016185">
    <property type="entry name" value="PreATP-grasp_dom_sf"/>
</dbReference>
<dbReference type="Gene3D" id="3.40.50.1760">
    <property type="entry name" value="Glutathione synthase, substrate-binding domain superfamily, eukaryotic"/>
    <property type="match status" value="1"/>
</dbReference>
<evidence type="ECO:0000256" key="6">
    <source>
        <dbReference type="ARBA" id="ARBA00022598"/>
    </source>
</evidence>
<dbReference type="InterPro" id="IPR014709">
    <property type="entry name" value="Glutathione_synthase_C_euk"/>
</dbReference>
<dbReference type="PROSITE" id="PS00028">
    <property type="entry name" value="ZINC_FINGER_C2H2_1"/>
    <property type="match status" value="7"/>
</dbReference>
<keyword evidence="11" id="KW-0460">Magnesium</keyword>
<organism evidence="15">
    <name type="scientific">Cyprideis torosa</name>
    <dbReference type="NCBI Taxonomy" id="163714"/>
    <lineage>
        <taxon>Eukaryota</taxon>
        <taxon>Metazoa</taxon>
        <taxon>Ecdysozoa</taxon>
        <taxon>Arthropoda</taxon>
        <taxon>Crustacea</taxon>
        <taxon>Oligostraca</taxon>
        <taxon>Ostracoda</taxon>
        <taxon>Podocopa</taxon>
        <taxon>Podocopida</taxon>
        <taxon>Cytherocopina</taxon>
        <taxon>Cytheroidea</taxon>
        <taxon>Cytherideidae</taxon>
        <taxon>Cyprideis</taxon>
    </lineage>
</organism>
<evidence type="ECO:0000256" key="11">
    <source>
        <dbReference type="ARBA" id="ARBA00022842"/>
    </source>
</evidence>
<dbReference type="InterPro" id="IPR014049">
    <property type="entry name" value="Glutathione_synthase_N_euk"/>
</dbReference>
<dbReference type="GO" id="GO:0004363">
    <property type="term" value="F:glutathione synthase activity"/>
    <property type="evidence" value="ECO:0007669"/>
    <property type="project" value="UniProtKB-EC"/>
</dbReference>
<dbReference type="Pfam" id="PF03199">
    <property type="entry name" value="GSH_synthase"/>
    <property type="match status" value="1"/>
</dbReference>
<dbReference type="SUPFAM" id="SSF57667">
    <property type="entry name" value="beta-beta-alpha zinc fingers"/>
    <property type="match status" value="3"/>
</dbReference>
<dbReference type="InterPro" id="IPR004887">
    <property type="entry name" value="GSH_synth_subst-bd"/>
</dbReference>
<evidence type="ECO:0000256" key="14">
    <source>
        <dbReference type="SAM" id="MobiDB-lite"/>
    </source>
</evidence>
<feature type="region of interest" description="Disordered" evidence="14">
    <location>
        <begin position="718"/>
        <end position="773"/>
    </location>
</feature>
<evidence type="ECO:0000313" key="15">
    <source>
        <dbReference type="EMBL" id="CAD7228223.1"/>
    </source>
</evidence>
<dbReference type="InterPro" id="IPR037013">
    <property type="entry name" value="GSH-S_sub-bd_sf"/>
</dbReference>
<evidence type="ECO:0000256" key="10">
    <source>
        <dbReference type="ARBA" id="ARBA00022840"/>
    </source>
</evidence>
<keyword evidence="7" id="KW-0317">Glutathione biosynthesis</keyword>
<feature type="compositionally biased region" description="Polar residues" evidence="14">
    <location>
        <begin position="963"/>
        <end position="983"/>
    </location>
</feature>
<evidence type="ECO:0000256" key="7">
    <source>
        <dbReference type="ARBA" id="ARBA00022684"/>
    </source>
</evidence>
<reference evidence="15" key="1">
    <citation type="submission" date="2020-11" db="EMBL/GenBank/DDBJ databases">
        <authorList>
            <person name="Tran Van P."/>
        </authorList>
    </citation>
    <scope>NUCLEOTIDE SEQUENCE</scope>
</reference>
<evidence type="ECO:0000256" key="9">
    <source>
        <dbReference type="ARBA" id="ARBA00022741"/>
    </source>
</evidence>
<dbReference type="Gene3D" id="3.30.470.20">
    <property type="entry name" value="ATP-grasp fold, B domain"/>
    <property type="match status" value="1"/>
</dbReference>